<sequence length="155" mass="17649">MEDRSSSKLDYCFIPFIDIFSTVLYCVMFFLHHTQEADSSDIKVFTKLMIALMILWMGGLAIFDFTPSSKRPKNKKLIKALRQCHAIFLLTYFILLFSAGYHSFTGYLICTITVPLAFCSTEMWDSAVDSLQFQQIIPSGGNIEVEMGSPLVEKM</sequence>
<dbReference type="Proteomes" id="UP001295684">
    <property type="component" value="Unassembled WGS sequence"/>
</dbReference>
<feature type="transmembrane region" description="Helical" evidence="1">
    <location>
        <begin position="44"/>
        <end position="65"/>
    </location>
</feature>
<keyword evidence="1" id="KW-0472">Membrane</keyword>
<reference evidence="2" key="1">
    <citation type="submission" date="2023-07" db="EMBL/GenBank/DDBJ databases">
        <authorList>
            <consortium name="AG Swart"/>
            <person name="Singh M."/>
            <person name="Singh A."/>
            <person name="Seah K."/>
            <person name="Emmerich C."/>
        </authorList>
    </citation>
    <scope>NUCLEOTIDE SEQUENCE</scope>
    <source>
        <strain evidence="2">DP1</strain>
    </source>
</reference>
<protein>
    <submittedName>
        <fullName evidence="2">Uncharacterized protein</fullName>
    </submittedName>
</protein>
<feature type="transmembrane region" description="Helical" evidence="1">
    <location>
        <begin position="12"/>
        <end position="32"/>
    </location>
</feature>
<dbReference type="EMBL" id="CAMPGE010025033">
    <property type="protein sequence ID" value="CAI2382830.1"/>
    <property type="molecule type" value="Genomic_DNA"/>
</dbReference>
<evidence type="ECO:0000313" key="3">
    <source>
        <dbReference type="Proteomes" id="UP001295684"/>
    </source>
</evidence>
<proteinExistence type="predicted"/>
<dbReference type="AlphaFoldDB" id="A0AAD1Y120"/>
<organism evidence="2 3">
    <name type="scientific">Euplotes crassus</name>
    <dbReference type="NCBI Taxonomy" id="5936"/>
    <lineage>
        <taxon>Eukaryota</taxon>
        <taxon>Sar</taxon>
        <taxon>Alveolata</taxon>
        <taxon>Ciliophora</taxon>
        <taxon>Intramacronucleata</taxon>
        <taxon>Spirotrichea</taxon>
        <taxon>Hypotrichia</taxon>
        <taxon>Euplotida</taxon>
        <taxon>Euplotidae</taxon>
        <taxon>Moneuplotes</taxon>
    </lineage>
</organism>
<name>A0AAD1Y120_EUPCR</name>
<keyword evidence="1" id="KW-1133">Transmembrane helix</keyword>
<keyword evidence="1" id="KW-0812">Transmembrane</keyword>
<accession>A0AAD1Y120</accession>
<feature type="transmembrane region" description="Helical" evidence="1">
    <location>
        <begin position="86"/>
        <end position="109"/>
    </location>
</feature>
<evidence type="ECO:0000313" key="2">
    <source>
        <dbReference type="EMBL" id="CAI2382830.1"/>
    </source>
</evidence>
<keyword evidence="3" id="KW-1185">Reference proteome</keyword>
<evidence type="ECO:0000256" key="1">
    <source>
        <dbReference type="SAM" id="Phobius"/>
    </source>
</evidence>
<comment type="caution">
    <text evidence="2">The sequence shown here is derived from an EMBL/GenBank/DDBJ whole genome shotgun (WGS) entry which is preliminary data.</text>
</comment>
<gene>
    <name evidence="2" type="ORF">ECRASSUSDP1_LOCUS24318</name>
</gene>